<keyword evidence="4 6" id="KW-1133">Transmembrane helix</keyword>
<evidence type="ECO:0000256" key="5">
    <source>
        <dbReference type="ARBA" id="ARBA00023136"/>
    </source>
</evidence>
<dbReference type="Pfam" id="PF11712">
    <property type="entry name" value="Vma12"/>
    <property type="match status" value="1"/>
</dbReference>
<comment type="caution">
    <text evidence="7">The sequence shown here is derived from an EMBL/GenBank/DDBJ whole genome shotgun (WGS) entry which is preliminary data.</text>
</comment>
<evidence type="ECO:0000256" key="4">
    <source>
        <dbReference type="ARBA" id="ARBA00022989"/>
    </source>
</evidence>
<protein>
    <submittedName>
        <fullName evidence="7">Uncharacterized protein</fullName>
    </submittedName>
</protein>
<dbReference type="PANTHER" id="PTHR31394:SF1">
    <property type="entry name" value="TRANSMEMBRANE PROTEIN 199"/>
    <property type="match status" value="1"/>
</dbReference>
<dbReference type="InterPro" id="IPR021013">
    <property type="entry name" value="ATPase_Vma12"/>
</dbReference>
<comment type="subcellular location">
    <subcellularLocation>
        <location evidence="1">Endoplasmic reticulum membrane</location>
        <topology evidence="1">Multi-pass membrane protein</topology>
    </subcellularLocation>
</comment>
<evidence type="ECO:0000313" key="8">
    <source>
        <dbReference type="Proteomes" id="UP001211907"/>
    </source>
</evidence>
<dbReference type="Proteomes" id="UP001211907">
    <property type="component" value="Unassembled WGS sequence"/>
</dbReference>
<evidence type="ECO:0000256" key="3">
    <source>
        <dbReference type="ARBA" id="ARBA00022824"/>
    </source>
</evidence>
<dbReference type="AlphaFoldDB" id="A0AAD5XFW2"/>
<name>A0AAD5XFW2_9FUNG</name>
<keyword evidence="3" id="KW-0256">Endoplasmic reticulum</keyword>
<dbReference type="GO" id="GO:0005789">
    <property type="term" value="C:endoplasmic reticulum membrane"/>
    <property type="evidence" value="ECO:0007669"/>
    <property type="project" value="UniProtKB-SubCell"/>
</dbReference>
<organism evidence="7 8">
    <name type="scientific">Physocladia obscura</name>
    <dbReference type="NCBI Taxonomy" id="109957"/>
    <lineage>
        <taxon>Eukaryota</taxon>
        <taxon>Fungi</taxon>
        <taxon>Fungi incertae sedis</taxon>
        <taxon>Chytridiomycota</taxon>
        <taxon>Chytridiomycota incertae sedis</taxon>
        <taxon>Chytridiomycetes</taxon>
        <taxon>Chytridiales</taxon>
        <taxon>Chytriomycetaceae</taxon>
        <taxon>Physocladia</taxon>
    </lineage>
</organism>
<proteinExistence type="predicted"/>
<evidence type="ECO:0000256" key="1">
    <source>
        <dbReference type="ARBA" id="ARBA00004477"/>
    </source>
</evidence>
<keyword evidence="5 6" id="KW-0472">Membrane</keyword>
<keyword evidence="8" id="KW-1185">Reference proteome</keyword>
<evidence type="ECO:0000256" key="2">
    <source>
        <dbReference type="ARBA" id="ARBA00022692"/>
    </source>
</evidence>
<dbReference type="PANTHER" id="PTHR31394">
    <property type="entry name" value="TRANSMEMBRANE PROTEIN 199"/>
    <property type="match status" value="1"/>
</dbReference>
<evidence type="ECO:0000256" key="6">
    <source>
        <dbReference type="SAM" id="Phobius"/>
    </source>
</evidence>
<feature type="transmembrane region" description="Helical" evidence="6">
    <location>
        <begin position="211"/>
        <end position="229"/>
    </location>
</feature>
<sequence length="239" mass="27349">MLIETTKQIEVAVNSALTHLQHSQKTALEYNTIAETTAELLTELSEWKRNHYRQQNETKDVVPEHCDAINEAPKVSDDRPYQISHVLVCKLSKYLVTVVDCGENEDWTFESLTRGSKMILNSPKPLLKSDKLQKILAAAKIQSENAEYLRMTKDVVPKTSMTQLMRQERSEYKTTVGMFSAIFNVFLSMVAVFMAIFWVGHTVFDDVGLKTLLALFFALVAGVAEGWFFSRDWLFEDRK</sequence>
<keyword evidence="2 6" id="KW-0812">Transmembrane</keyword>
<feature type="transmembrane region" description="Helical" evidence="6">
    <location>
        <begin position="175"/>
        <end position="199"/>
    </location>
</feature>
<gene>
    <name evidence="7" type="ORF">HK100_001827</name>
</gene>
<dbReference type="GO" id="GO:0070072">
    <property type="term" value="P:vacuolar proton-transporting V-type ATPase complex assembly"/>
    <property type="evidence" value="ECO:0007669"/>
    <property type="project" value="InterPro"/>
</dbReference>
<reference evidence="7" key="1">
    <citation type="submission" date="2020-05" db="EMBL/GenBank/DDBJ databases">
        <title>Phylogenomic resolution of chytrid fungi.</title>
        <authorList>
            <person name="Stajich J.E."/>
            <person name="Amses K."/>
            <person name="Simmons R."/>
            <person name="Seto K."/>
            <person name="Myers J."/>
            <person name="Bonds A."/>
            <person name="Quandt C.A."/>
            <person name="Barry K."/>
            <person name="Liu P."/>
            <person name="Grigoriev I."/>
            <person name="Longcore J.E."/>
            <person name="James T.Y."/>
        </authorList>
    </citation>
    <scope>NUCLEOTIDE SEQUENCE</scope>
    <source>
        <strain evidence="7">JEL0513</strain>
    </source>
</reference>
<dbReference type="EMBL" id="JADGJH010001404">
    <property type="protein sequence ID" value="KAJ3113991.1"/>
    <property type="molecule type" value="Genomic_DNA"/>
</dbReference>
<accession>A0AAD5XFW2</accession>
<evidence type="ECO:0000313" key="7">
    <source>
        <dbReference type="EMBL" id="KAJ3113991.1"/>
    </source>
</evidence>